<keyword evidence="7" id="KW-1185">Reference proteome</keyword>
<dbReference type="CDD" id="cd05466">
    <property type="entry name" value="PBP2_LTTR_substrate"/>
    <property type="match status" value="1"/>
</dbReference>
<dbReference type="Gene3D" id="3.40.190.290">
    <property type="match status" value="1"/>
</dbReference>
<dbReference type="PANTHER" id="PTHR30346:SF0">
    <property type="entry name" value="HCA OPERON TRANSCRIPTIONAL ACTIVATOR HCAR"/>
    <property type="match status" value="1"/>
</dbReference>
<evidence type="ECO:0000256" key="1">
    <source>
        <dbReference type="ARBA" id="ARBA00009437"/>
    </source>
</evidence>
<proteinExistence type="inferred from homology"/>
<organism evidence="6 7">
    <name type="scientific">Paenibacillus hodogayensis</name>
    <dbReference type="NCBI Taxonomy" id="279208"/>
    <lineage>
        <taxon>Bacteria</taxon>
        <taxon>Bacillati</taxon>
        <taxon>Bacillota</taxon>
        <taxon>Bacilli</taxon>
        <taxon>Bacillales</taxon>
        <taxon>Paenibacillaceae</taxon>
        <taxon>Paenibacillus</taxon>
    </lineage>
</organism>
<sequence>MTLQQMKYAAEVARCRSINRAASKLFVSQSSISSAIKELESELHITLFKRSNQGVELTPEGRQFLSYANSLIERHAYIESVYASKQVEPELQFSVSTQRYPFAVDAFVRLVNEIRDPRFNLTIRETSMDKVIDDVYTAVSDLGVIFTSNATEKIIKRFLQARSMEFHLIKKIQPCVYVRKGHPLSGKASVKAEELARYIYMAFEHKQGESIDFSEEFNFIADRHPDKVIVVNDRATAVNIVCNTDAVSTGSGLLVEEFMDGRMMSIPLEDYGDRMKLGWIKLKNRHLSAEAERFVDMLHDSIENALSFTRKVRSQV</sequence>
<dbReference type="InterPro" id="IPR000847">
    <property type="entry name" value="LysR_HTH_N"/>
</dbReference>
<gene>
    <name evidence="6" type="ORF">ACFFNY_25655</name>
</gene>
<keyword evidence="3" id="KW-0238">DNA-binding</keyword>
<dbReference type="Pfam" id="PF00126">
    <property type="entry name" value="HTH_1"/>
    <property type="match status" value="1"/>
</dbReference>
<evidence type="ECO:0000313" key="7">
    <source>
        <dbReference type="Proteomes" id="UP001589619"/>
    </source>
</evidence>
<reference evidence="6 7" key="1">
    <citation type="submission" date="2024-09" db="EMBL/GenBank/DDBJ databases">
        <authorList>
            <person name="Sun Q."/>
            <person name="Mori K."/>
        </authorList>
    </citation>
    <scope>NUCLEOTIDE SEQUENCE [LARGE SCALE GENOMIC DNA]</scope>
    <source>
        <strain evidence="6 7">JCM 12520</strain>
    </source>
</reference>
<comment type="caution">
    <text evidence="6">The sequence shown here is derived from an EMBL/GenBank/DDBJ whole genome shotgun (WGS) entry which is preliminary data.</text>
</comment>
<name>A0ABV5W343_9BACL</name>
<keyword evidence="2" id="KW-0805">Transcription regulation</keyword>
<dbReference type="PRINTS" id="PR00039">
    <property type="entry name" value="HTHLYSR"/>
</dbReference>
<evidence type="ECO:0000256" key="4">
    <source>
        <dbReference type="ARBA" id="ARBA00023163"/>
    </source>
</evidence>
<dbReference type="InterPro" id="IPR005119">
    <property type="entry name" value="LysR_subst-bd"/>
</dbReference>
<dbReference type="Pfam" id="PF03466">
    <property type="entry name" value="LysR_substrate"/>
    <property type="match status" value="1"/>
</dbReference>
<protein>
    <submittedName>
        <fullName evidence="6">LysR family transcriptional regulator</fullName>
    </submittedName>
</protein>
<evidence type="ECO:0000256" key="2">
    <source>
        <dbReference type="ARBA" id="ARBA00023015"/>
    </source>
</evidence>
<dbReference type="SUPFAM" id="SSF53850">
    <property type="entry name" value="Periplasmic binding protein-like II"/>
    <property type="match status" value="1"/>
</dbReference>
<evidence type="ECO:0000313" key="6">
    <source>
        <dbReference type="EMBL" id="MFB9754974.1"/>
    </source>
</evidence>
<dbReference type="PANTHER" id="PTHR30346">
    <property type="entry name" value="TRANSCRIPTIONAL DUAL REGULATOR HCAR-RELATED"/>
    <property type="match status" value="1"/>
</dbReference>
<dbReference type="InterPro" id="IPR036390">
    <property type="entry name" value="WH_DNA-bd_sf"/>
</dbReference>
<dbReference type="Proteomes" id="UP001589619">
    <property type="component" value="Unassembled WGS sequence"/>
</dbReference>
<evidence type="ECO:0000259" key="5">
    <source>
        <dbReference type="PROSITE" id="PS50931"/>
    </source>
</evidence>
<comment type="similarity">
    <text evidence="1">Belongs to the LysR transcriptional regulatory family.</text>
</comment>
<evidence type="ECO:0000256" key="3">
    <source>
        <dbReference type="ARBA" id="ARBA00023125"/>
    </source>
</evidence>
<dbReference type="EMBL" id="JBHMAG010000017">
    <property type="protein sequence ID" value="MFB9754974.1"/>
    <property type="molecule type" value="Genomic_DNA"/>
</dbReference>
<keyword evidence="4" id="KW-0804">Transcription</keyword>
<dbReference type="Gene3D" id="1.10.10.10">
    <property type="entry name" value="Winged helix-like DNA-binding domain superfamily/Winged helix DNA-binding domain"/>
    <property type="match status" value="1"/>
</dbReference>
<dbReference type="RefSeq" id="WP_344909083.1">
    <property type="nucleotide sequence ID" value="NZ_BAAAYO010000007.1"/>
</dbReference>
<dbReference type="InterPro" id="IPR036388">
    <property type="entry name" value="WH-like_DNA-bd_sf"/>
</dbReference>
<dbReference type="SUPFAM" id="SSF46785">
    <property type="entry name" value="Winged helix' DNA-binding domain"/>
    <property type="match status" value="1"/>
</dbReference>
<feature type="domain" description="HTH lysR-type" evidence="5">
    <location>
        <begin position="1"/>
        <end position="58"/>
    </location>
</feature>
<accession>A0ABV5W343</accession>
<dbReference type="PROSITE" id="PS50931">
    <property type="entry name" value="HTH_LYSR"/>
    <property type="match status" value="1"/>
</dbReference>